<dbReference type="Proteomes" id="UP000019222">
    <property type="component" value="Chromosome"/>
</dbReference>
<dbReference type="STRING" id="1224164.B843_11390"/>
<keyword evidence="5" id="KW-1185">Reference proteome</keyword>
<evidence type="ECO:0000313" key="4">
    <source>
        <dbReference type="EMBL" id="AHI23656.1"/>
    </source>
</evidence>
<dbReference type="eggNOG" id="COG4932">
    <property type="taxonomic scope" value="Bacteria"/>
</dbReference>
<evidence type="ECO:0000259" key="2">
    <source>
        <dbReference type="Pfam" id="PF17802"/>
    </source>
</evidence>
<feature type="domain" description="DUF7933" evidence="3">
    <location>
        <begin position="21"/>
        <end position="127"/>
    </location>
</feature>
<dbReference type="InterPro" id="IPR013783">
    <property type="entry name" value="Ig-like_fold"/>
</dbReference>
<proteinExistence type="predicted"/>
<dbReference type="AlphaFoldDB" id="W5Y321"/>
<feature type="domain" description="SpaA-like prealbumin fold" evidence="2">
    <location>
        <begin position="262"/>
        <end position="356"/>
    </location>
</feature>
<feature type="domain" description="SpaA-like prealbumin fold" evidence="2">
    <location>
        <begin position="147"/>
        <end position="252"/>
    </location>
</feature>
<evidence type="ECO:0000256" key="1">
    <source>
        <dbReference type="SAM" id="Phobius"/>
    </source>
</evidence>
<organism evidence="4 5">
    <name type="scientific">Corynebacterium vitaeruminis DSM 20294</name>
    <dbReference type="NCBI Taxonomy" id="1224164"/>
    <lineage>
        <taxon>Bacteria</taxon>
        <taxon>Bacillati</taxon>
        <taxon>Actinomycetota</taxon>
        <taxon>Actinomycetes</taxon>
        <taxon>Mycobacteriales</taxon>
        <taxon>Corynebacteriaceae</taxon>
        <taxon>Corynebacterium</taxon>
    </lineage>
</organism>
<reference evidence="4 5" key="1">
    <citation type="submission" date="2013-02" db="EMBL/GenBank/DDBJ databases">
        <title>The complete genome sequence of Corynebacterium vitaeruminis DSM 20294.</title>
        <authorList>
            <person name="Ruckert C."/>
            <person name="Albersmeier A."/>
            <person name="Kalinowski J."/>
        </authorList>
    </citation>
    <scope>NUCLEOTIDE SEQUENCE [LARGE SCALE GENOMIC DNA]</scope>
    <source>
        <strain evidence="5">ATCC 10234</strain>
    </source>
</reference>
<name>W5Y321_9CORY</name>
<evidence type="ECO:0000259" key="3">
    <source>
        <dbReference type="Pfam" id="PF25564"/>
    </source>
</evidence>
<dbReference type="HOGENOM" id="CLU_679190_0_0_11"/>
<sequence>MGSANGNDGAIDNIRIVDVTPKMVKSFDPATESIGRESTMTISIVNRTDLGKKDGWAFTDTLPAGLQFTSNSYESTCTASSITVDPATGKLSVTGGVLNQGQKSCDIKVKVTSLESKEYTNGKPNGNFSDIKRLDGPDDAKVKFVQGTLNWTKVDPSGNPVGGAVFTVSGPDPATVKSPEAGWPVGDVEDCIQVGCSGLDKDPAPGVFKLEGLPTGTYTVTEKTPPTGFVPAKDSFTGTIALDKLDGQVNATQGGKITNTLGSVTWKKVDPSGNPLSGSEWKLTGGARDPKIDLVITDCIADSAAACSGPDKDPAAGLFKITDLPTGDYTLIETKSPAGYELLPEAAWEGELTADKADLDIGAITDIGRVVEMLPKTGGMGQWPLVAAGLLLVGIGALAARKRGA</sequence>
<dbReference type="NCBIfam" id="TIGR01167">
    <property type="entry name" value="LPXTG_anchor"/>
    <property type="match status" value="1"/>
</dbReference>
<dbReference type="RefSeq" id="WP_025253641.1">
    <property type="nucleotide sequence ID" value="NZ_CP004353.1"/>
</dbReference>
<evidence type="ECO:0008006" key="6">
    <source>
        <dbReference type="Google" id="ProtNLM"/>
    </source>
</evidence>
<feature type="transmembrane region" description="Helical" evidence="1">
    <location>
        <begin position="383"/>
        <end position="400"/>
    </location>
</feature>
<dbReference type="InterPro" id="IPR057693">
    <property type="entry name" value="DUF7933"/>
</dbReference>
<dbReference type="PATRIC" id="fig|1224164.3.peg.2295"/>
<evidence type="ECO:0000313" key="5">
    <source>
        <dbReference type="Proteomes" id="UP000019222"/>
    </source>
</evidence>
<dbReference type="eggNOG" id="COG1361">
    <property type="taxonomic scope" value="Bacteria"/>
</dbReference>
<keyword evidence="1" id="KW-1133">Transmembrane helix</keyword>
<accession>W5Y321</accession>
<keyword evidence="1" id="KW-0812">Transmembrane</keyword>
<keyword evidence="1" id="KW-0472">Membrane</keyword>
<dbReference type="InterPro" id="IPR041033">
    <property type="entry name" value="SpaA_PFL_dom_1"/>
</dbReference>
<dbReference type="GO" id="GO:0005975">
    <property type="term" value="P:carbohydrate metabolic process"/>
    <property type="evidence" value="ECO:0007669"/>
    <property type="project" value="UniProtKB-ARBA"/>
</dbReference>
<dbReference type="KEGG" id="cvt:B843_11390"/>
<gene>
    <name evidence="4" type="ORF">B843_11390</name>
</gene>
<dbReference type="Pfam" id="PF25564">
    <property type="entry name" value="DUF7933"/>
    <property type="match status" value="1"/>
</dbReference>
<dbReference type="Gene3D" id="2.60.40.10">
    <property type="entry name" value="Immunoglobulins"/>
    <property type="match status" value="2"/>
</dbReference>
<dbReference type="EMBL" id="CP004353">
    <property type="protein sequence ID" value="AHI23656.1"/>
    <property type="molecule type" value="Genomic_DNA"/>
</dbReference>
<dbReference type="Pfam" id="PF17802">
    <property type="entry name" value="SpaA"/>
    <property type="match status" value="2"/>
</dbReference>
<protein>
    <recommendedName>
        <fullName evidence="6">Surface-anchored fimbrial subunit</fullName>
    </recommendedName>
</protein>